<keyword evidence="1" id="KW-0472">Membrane</keyword>
<dbReference type="OrthoDB" id="5392263at2759"/>
<feature type="transmembrane region" description="Helical" evidence="1">
    <location>
        <begin position="110"/>
        <end position="132"/>
    </location>
</feature>
<protein>
    <submittedName>
        <fullName evidence="2">Uncharacterized protein</fullName>
    </submittedName>
</protein>
<feature type="transmembrane region" description="Helical" evidence="1">
    <location>
        <begin position="483"/>
        <end position="503"/>
    </location>
</feature>
<organism evidence="2 3">
    <name type="scientific">Salinomyces thailandicus</name>
    <dbReference type="NCBI Taxonomy" id="706561"/>
    <lineage>
        <taxon>Eukaryota</taxon>
        <taxon>Fungi</taxon>
        <taxon>Dikarya</taxon>
        <taxon>Ascomycota</taxon>
        <taxon>Pezizomycotina</taxon>
        <taxon>Dothideomycetes</taxon>
        <taxon>Dothideomycetidae</taxon>
        <taxon>Mycosphaerellales</taxon>
        <taxon>Teratosphaeriaceae</taxon>
        <taxon>Salinomyces</taxon>
    </lineage>
</organism>
<feature type="transmembrane region" description="Helical" evidence="1">
    <location>
        <begin position="446"/>
        <end position="471"/>
    </location>
</feature>
<comment type="caution">
    <text evidence="2">The sequence shown here is derived from an EMBL/GenBank/DDBJ whole genome shotgun (WGS) entry which is preliminary data.</text>
</comment>
<reference evidence="2 3" key="1">
    <citation type="submission" date="2017-03" db="EMBL/GenBank/DDBJ databases">
        <title>Genomes of endolithic fungi from Antarctica.</title>
        <authorList>
            <person name="Coleine C."/>
            <person name="Masonjones S."/>
            <person name="Stajich J.E."/>
        </authorList>
    </citation>
    <scope>NUCLEOTIDE SEQUENCE [LARGE SCALE GENOMIC DNA]</scope>
    <source>
        <strain evidence="2 3">CCFEE 6315</strain>
    </source>
</reference>
<evidence type="ECO:0000313" key="3">
    <source>
        <dbReference type="Proteomes" id="UP000308549"/>
    </source>
</evidence>
<keyword evidence="1" id="KW-1133">Transmembrane helix</keyword>
<evidence type="ECO:0000256" key="1">
    <source>
        <dbReference type="SAM" id="Phobius"/>
    </source>
</evidence>
<feature type="transmembrane region" description="Helical" evidence="1">
    <location>
        <begin position="545"/>
        <end position="570"/>
    </location>
</feature>
<dbReference type="AlphaFoldDB" id="A0A4U0U8V0"/>
<dbReference type="Proteomes" id="UP000308549">
    <property type="component" value="Unassembled WGS sequence"/>
</dbReference>
<keyword evidence="3" id="KW-1185">Reference proteome</keyword>
<evidence type="ECO:0000313" key="2">
    <source>
        <dbReference type="EMBL" id="TKA31487.1"/>
    </source>
</evidence>
<feature type="transmembrane region" description="Helical" evidence="1">
    <location>
        <begin position="219"/>
        <end position="243"/>
    </location>
</feature>
<gene>
    <name evidence="2" type="ORF">B0A50_02334</name>
</gene>
<proteinExistence type="predicted"/>
<dbReference type="EMBL" id="NAJL01000008">
    <property type="protein sequence ID" value="TKA31487.1"/>
    <property type="molecule type" value="Genomic_DNA"/>
</dbReference>
<keyword evidence="1" id="KW-0812">Transmembrane</keyword>
<sequence length="582" mass="65131">MANTTLLDKIFANLTESTALTWADYCIQELNGSDFDWDRELVDGNGNYISELTSAWGIKVPTCHKYCNLIPIAKTFSFQDFSGAMTNYFLPWLALTAQLPFETGDLWSNTMSFCLAVGSPAFVTYSLTITILNRYWVRKRFNGLLTKARSLSIRQKYREYEDRIRAAQYLLQEAQQVPLRASQEKGWLSSLVVIPKNEIWWEHLEGRLRSTRRGVTASLVAQMLLASVTYLFTVITSLVASLGDQGAGLQIASGSLWIWLIPVILGWITVGTQYSHRSIDDALRAELAERALEPPIQGTDSELQDQRGLVVRGGLSPQPSLVQTVVGAVDTPALAHLEIPNWLGADVEGDEKRKGPIYNYARLFTWWQLASTLHTAFWQTLENVRTGEVVYETAQGQPRPVWDSQKPSSNLEGDIKGTAGYCGLHKVPVVAFPKWSDIPSPIYRRILAASLWGLFVQWGTTGASILIAFLTPTIGLGCRSGSYLLYGVLGTTVWVCLLTSMLLSHEAMLRYQKEHRINPSMDFRLRPQPKSPNPNQYSRDRTHSAFCAAAVILRYIGKTLAVINTLWLVISSLMEFVGGYDN</sequence>
<accession>A0A4U0U8V0</accession>
<feature type="transmembrane region" description="Helical" evidence="1">
    <location>
        <begin position="249"/>
        <end position="270"/>
    </location>
</feature>
<name>A0A4U0U8V0_9PEZI</name>